<dbReference type="RefSeq" id="WP_153448431.1">
    <property type="nucleotide sequence ID" value="NZ_CP045700.1"/>
</dbReference>
<dbReference type="InterPro" id="IPR000792">
    <property type="entry name" value="Tscrpt_reg_LuxR_C"/>
</dbReference>
<dbReference type="Pfam" id="PF00196">
    <property type="entry name" value="GerE"/>
    <property type="match status" value="1"/>
</dbReference>
<dbReference type="SUPFAM" id="SSF46894">
    <property type="entry name" value="C-terminal effector domain of the bipartite response regulators"/>
    <property type="match status" value="1"/>
</dbReference>
<dbReference type="CDD" id="cd06170">
    <property type="entry name" value="LuxR_C_like"/>
    <property type="match status" value="1"/>
</dbReference>
<dbReference type="PROSITE" id="PS50043">
    <property type="entry name" value="HTH_LUXR_2"/>
    <property type="match status" value="1"/>
</dbReference>
<protein>
    <recommendedName>
        <fullName evidence="4">HTH luxR-type domain-containing protein</fullName>
    </recommendedName>
</protein>
<dbReference type="EMBL" id="CP045700">
    <property type="protein sequence ID" value="QGA66297.1"/>
    <property type="molecule type" value="Genomic_DNA"/>
</dbReference>
<proteinExistence type="predicted"/>
<keyword evidence="2" id="KW-0238">DNA-binding</keyword>
<dbReference type="Gene3D" id="3.40.50.2300">
    <property type="match status" value="1"/>
</dbReference>
<feature type="domain" description="HTH luxR-type" evidence="4">
    <location>
        <begin position="152"/>
        <end position="217"/>
    </location>
</feature>
<evidence type="ECO:0000256" key="2">
    <source>
        <dbReference type="ARBA" id="ARBA00023125"/>
    </source>
</evidence>
<dbReference type="PANTHER" id="PTHR44688:SF16">
    <property type="entry name" value="DNA-BINDING TRANSCRIPTIONAL ACTIVATOR DEVR_DOSR"/>
    <property type="match status" value="1"/>
</dbReference>
<sequence>MLEKFSCNHIVLVSKNESLFPILNEVFQRLSPRPDKFYYEKNFNFLDKKQHHNKLVIIDFNTIKIPTNFSPTGTRQSYKCLAINTKLTFDLAKRFLTLGYVGVIDQPMLMEQLPKAVRSILNGEYWYSRIVLCSVIKPENHKEMDLDDVLNKLSQEYDLTLKETNTCKFMLEGLTNSQIAEENHVSINTIKTHSLNVFNKLQIHSRKELINFVTDKFENNISPENHPLNQIKSPV</sequence>
<dbReference type="Proteomes" id="UP000348942">
    <property type="component" value="Chromosome 2"/>
</dbReference>
<evidence type="ECO:0000256" key="1">
    <source>
        <dbReference type="ARBA" id="ARBA00023015"/>
    </source>
</evidence>
<dbReference type="InterPro" id="IPR016032">
    <property type="entry name" value="Sig_transdc_resp-reg_C-effctor"/>
</dbReference>
<dbReference type="SMART" id="SM00421">
    <property type="entry name" value="HTH_LUXR"/>
    <property type="match status" value="1"/>
</dbReference>
<reference evidence="5 6" key="1">
    <citation type="submission" date="2019-10" db="EMBL/GenBank/DDBJ databases">
        <title>Vibrio sp. nov., isolated from Coralline algae surface.</title>
        <authorList>
            <person name="Geng Y."/>
            <person name="Zhang X."/>
        </authorList>
    </citation>
    <scope>NUCLEOTIDE SEQUENCE [LARGE SCALE GENOMIC DNA]</scope>
    <source>
        <strain evidence="5 6">SM1977</strain>
    </source>
</reference>
<keyword evidence="1" id="KW-0805">Transcription regulation</keyword>
<evidence type="ECO:0000259" key="4">
    <source>
        <dbReference type="PROSITE" id="PS50043"/>
    </source>
</evidence>
<dbReference type="InterPro" id="IPR036388">
    <property type="entry name" value="WH-like_DNA-bd_sf"/>
</dbReference>
<name>A0A5Q0TML5_9VIBR</name>
<dbReference type="GO" id="GO:0006355">
    <property type="term" value="P:regulation of DNA-templated transcription"/>
    <property type="evidence" value="ECO:0007669"/>
    <property type="project" value="InterPro"/>
</dbReference>
<dbReference type="GO" id="GO:0003677">
    <property type="term" value="F:DNA binding"/>
    <property type="evidence" value="ECO:0007669"/>
    <property type="project" value="UniProtKB-KW"/>
</dbReference>
<dbReference type="PANTHER" id="PTHR44688">
    <property type="entry name" value="DNA-BINDING TRANSCRIPTIONAL ACTIVATOR DEVR_DOSR"/>
    <property type="match status" value="1"/>
</dbReference>
<evidence type="ECO:0000313" key="6">
    <source>
        <dbReference type="Proteomes" id="UP000348942"/>
    </source>
</evidence>
<accession>A0A5Q0TML5</accession>
<keyword evidence="3" id="KW-0804">Transcription</keyword>
<gene>
    <name evidence="5" type="ORF">GFB47_12730</name>
</gene>
<organism evidence="5 6">
    <name type="scientific">Vibrio algicola</name>
    <dbReference type="NCBI Taxonomy" id="2662262"/>
    <lineage>
        <taxon>Bacteria</taxon>
        <taxon>Pseudomonadati</taxon>
        <taxon>Pseudomonadota</taxon>
        <taxon>Gammaproteobacteria</taxon>
        <taxon>Vibrionales</taxon>
        <taxon>Vibrionaceae</taxon>
        <taxon>Vibrio</taxon>
    </lineage>
</organism>
<dbReference type="Gene3D" id="1.10.10.10">
    <property type="entry name" value="Winged helix-like DNA-binding domain superfamily/Winged helix DNA-binding domain"/>
    <property type="match status" value="1"/>
</dbReference>
<keyword evidence="6" id="KW-1185">Reference proteome</keyword>
<evidence type="ECO:0000256" key="3">
    <source>
        <dbReference type="ARBA" id="ARBA00023163"/>
    </source>
</evidence>
<dbReference type="AlphaFoldDB" id="A0A5Q0TML5"/>
<dbReference type="PRINTS" id="PR00038">
    <property type="entry name" value="HTHLUXR"/>
</dbReference>
<evidence type="ECO:0000313" key="5">
    <source>
        <dbReference type="EMBL" id="QGA66297.1"/>
    </source>
</evidence>